<gene>
    <name evidence="2" type="ORF">OUO13_00050</name>
</gene>
<keyword evidence="2" id="KW-0645">Protease</keyword>
<sequence>MQRKSIRLIVTESGEIDLRIPFNSPKDTVDRFLRQHEAWILQRRQAFAERARQQQENNSVHYLGKPLSLGQWSRKTVGLEGQQLMIPATVAEHERQLWLDDWFTRMARQCFEDQIARWWPAFSHTGKPPVLRVKKMRTRWGSLSKLGYINLNRLLVHMDPQLIELVVVHELCHLEHFDHGPGFQRLMSKHLPDWRSRDRQLRNIRINGFSLGC</sequence>
<protein>
    <submittedName>
        <fullName evidence="2">SprT family zinc-dependent metalloprotease</fullName>
    </submittedName>
</protein>
<dbReference type="EMBL" id="JAPNOA010000003">
    <property type="protein sequence ID" value="MCY0963588.1"/>
    <property type="molecule type" value="Genomic_DNA"/>
</dbReference>
<evidence type="ECO:0000259" key="1">
    <source>
        <dbReference type="Pfam" id="PF01863"/>
    </source>
</evidence>
<dbReference type="Proteomes" id="UP001150830">
    <property type="component" value="Unassembled WGS sequence"/>
</dbReference>
<comment type="caution">
    <text evidence="2">The sequence shown here is derived from an EMBL/GenBank/DDBJ whole genome shotgun (WGS) entry which is preliminary data.</text>
</comment>
<dbReference type="PANTHER" id="PTHR30399">
    <property type="entry name" value="UNCHARACTERIZED PROTEIN YGJP"/>
    <property type="match status" value="1"/>
</dbReference>
<dbReference type="InterPro" id="IPR002725">
    <property type="entry name" value="YgjP-like_metallopeptidase"/>
</dbReference>
<accession>A0A9X3E9X0</accession>
<evidence type="ECO:0000313" key="3">
    <source>
        <dbReference type="Proteomes" id="UP001150830"/>
    </source>
</evidence>
<keyword evidence="3" id="KW-1185">Reference proteome</keyword>
<dbReference type="AlphaFoldDB" id="A0A9X3E9X0"/>
<proteinExistence type="predicted"/>
<evidence type="ECO:0000313" key="2">
    <source>
        <dbReference type="EMBL" id="MCY0963588.1"/>
    </source>
</evidence>
<dbReference type="PANTHER" id="PTHR30399:SF1">
    <property type="entry name" value="UTP PYROPHOSPHATASE"/>
    <property type="match status" value="1"/>
</dbReference>
<dbReference type="Pfam" id="PF01863">
    <property type="entry name" value="YgjP-like"/>
    <property type="match status" value="1"/>
</dbReference>
<dbReference type="InterPro" id="IPR053136">
    <property type="entry name" value="UTP_pyrophosphatase-like"/>
</dbReference>
<name>A0A9X3E9X0_9GAMM</name>
<reference evidence="2" key="1">
    <citation type="submission" date="2022-11" db="EMBL/GenBank/DDBJ databases">
        <title>Parathalassolutuus dongxingensis gen. nov., sp. nov., a novel member of family Oceanospirillaceae isolated from a coastal shrimp pond in Guangxi, China.</title>
        <authorList>
            <person name="Chen H."/>
        </authorList>
    </citation>
    <scope>NUCLEOTIDE SEQUENCE</scope>
    <source>
        <strain evidence="2">G-43</strain>
    </source>
</reference>
<keyword evidence="2" id="KW-0482">Metalloprotease</keyword>
<organism evidence="2 3">
    <name type="scientific">Parathalassolituus penaei</name>
    <dbReference type="NCBI Taxonomy" id="2997323"/>
    <lineage>
        <taxon>Bacteria</taxon>
        <taxon>Pseudomonadati</taxon>
        <taxon>Pseudomonadota</taxon>
        <taxon>Gammaproteobacteria</taxon>
        <taxon>Oceanospirillales</taxon>
        <taxon>Oceanospirillaceae</taxon>
        <taxon>Parathalassolituus</taxon>
    </lineage>
</organism>
<dbReference type="RefSeq" id="WP_283171808.1">
    <property type="nucleotide sequence ID" value="NZ_JAPNOA010000003.1"/>
</dbReference>
<feature type="domain" description="YgjP-like metallopeptidase" evidence="1">
    <location>
        <begin position="4"/>
        <end position="203"/>
    </location>
</feature>
<dbReference type="Gene3D" id="3.30.2010.10">
    <property type="entry name" value="Metalloproteases ('zincins'), catalytic domain"/>
    <property type="match status" value="1"/>
</dbReference>
<dbReference type="GO" id="GO:0008237">
    <property type="term" value="F:metallopeptidase activity"/>
    <property type="evidence" value="ECO:0007669"/>
    <property type="project" value="UniProtKB-KW"/>
</dbReference>
<dbReference type="CDD" id="cd07344">
    <property type="entry name" value="M48_yhfN_like"/>
    <property type="match status" value="1"/>
</dbReference>
<keyword evidence="2" id="KW-0378">Hydrolase</keyword>